<comment type="caution">
    <text evidence="4">The sequence shown here is derived from an EMBL/GenBank/DDBJ whole genome shotgun (WGS) entry which is preliminary data.</text>
</comment>
<keyword evidence="5" id="KW-1185">Reference proteome</keyword>
<protein>
    <submittedName>
        <fullName evidence="4">M20/M25/M40 family metallo-hydrolase</fullName>
    </submittedName>
</protein>
<accession>A0ABT9BJH0</accession>
<dbReference type="InterPro" id="IPR002933">
    <property type="entry name" value="Peptidase_M20"/>
</dbReference>
<feature type="domain" description="Peptidase M20 dimerisation" evidence="3">
    <location>
        <begin position="179"/>
        <end position="281"/>
    </location>
</feature>
<reference evidence="4 5" key="1">
    <citation type="submission" date="2023-07" db="EMBL/GenBank/DDBJ databases">
        <title>Protaetiibacter sp. nov WY-16 isolated from soil.</title>
        <authorList>
            <person name="Liu B."/>
            <person name="Wan Y."/>
        </authorList>
    </citation>
    <scope>NUCLEOTIDE SEQUENCE [LARGE SCALE GENOMIC DNA]</scope>
    <source>
        <strain evidence="4 5">WY-16</strain>
    </source>
</reference>
<evidence type="ECO:0000256" key="2">
    <source>
        <dbReference type="ARBA" id="ARBA00022801"/>
    </source>
</evidence>
<dbReference type="InterPro" id="IPR036264">
    <property type="entry name" value="Bact_exopeptidase_dim_dom"/>
</dbReference>
<keyword evidence="2" id="KW-0378">Hydrolase</keyword>
<proteinExistence type="predicted"/>
<dbReference type="Gene3D" id="3.30.70.360">
    <property type="match status" value="1"/>
</dbReference>
<keyword evidence="1" id="KW-0479">Metal-binding</keyword>
<dbReference type="SUPFAM" id="SSF53187">
    <property type="entry name" value="Zn-dependent exopeptidases"/>
    <property type="match status" value="1"/>
</dbReference>
<dbReference type="InterPro" id="IPR050072">
    <property type="entry name" value="Peptidase_M20A"/>
</dbReference>
<evidence type="ECO:0000256" key="1">
    <source>
        <dbReference type="ARBA" id="ARBA00022723"/>
    </source>
</evidence>
<dbReference type="InterPro" id="IPR011650">
    <property type="entry name" value="Peptidase_M20_dimer"/>
</dbReference>
<gene>
    <name evidence="4" type="ORF">Q5716_02880</name>
</gene>
<organism evidence="4 5">
    <name type="scientific">Antiquaquibacter soli</name>
    <dbReference type="NCBI Taxonomy" id="3064523"/>
    <lineage>
        <taxon>Bacteria</taxon>
        <taxon>Bacillati</taxon>
        <taxon>Actinomycetota</taxon>
        <taxon>Actinomycetes</taxon>
        <taxon>Micrococcales</taxon>
        <taxon>Microbacteriaceae</taxon>
        <taxon>Antiquaquibacter</taxon>
    </lineage>
</organism>
<name>A0ABT9BJH0_9MICO</name>
<sequence>MTLPPVRRADADSARELLTALVSIPSVNPAYDPASPGENALGDAILEWTAGLGLEGSREPVVDGRRNIRARLAASRSERTLLIEGHLDTVGLSPGSGTQARVERGRLHGRGACDTKGGIAAALLAIAELAERGLERTDVVLLGAIDEELAFRGITAAIAGGERGDAAIVLEPTDLAIVTEHNGVLRSEILVTGRAAHTSRPEEGRNAIVDALEVVRALEEWIARDTLEGDDTGRILAVTTIAGGSAINIVPDSCRLGVDLRIRPAEHPEGVLDELHGLLASLPVDARVDRVLLADGGLSTAPTSRVVLAAQRAAGLHQLPVEAVRVPYGTDGSKLARAGIPTVVFGPGSIADAHGDEESVALDDVVTAARVIRDLVLALEEFA</sequence>
<evidence type="ECO:0000259" key="3">
    <source>
        <dbReference type="Pfam" id="PF07687"/>
    </source>
</evidence>
<dbReference type="Pfam" id="PF01546">
    <property type="entry name" value="Peptidase_M20"/>
    <property type="match status" value="1"/>
</dbReference>
<dbReference type="RefSeq" id="WP_305001579.1">
    <property type="nucleotide sequence ID" value="NZ_JAUQUB010000001.1"/>
</dbReference>
<dbReference type="Pfam" id="PF07687">
    <property type="entry name" value="M20_dimer"/>
    <property type="match status" value="1"/>
</dbReference>
<dbReference type="Proteomes" id="UP001241072">
    <property type="component" value="Unassembled WGS sequence"/>
</dbReference>
<evidence type="ECO:0000313" key="5">
    <source>
        <dbReference type="Proteomes" id="UP001241072"/>
    </source>
</evidence>
<dbReference type="SUPFAM" id="SSF55031">
    <property type="entry name" value="Bacterial exopeptidase dimerisation domain"/>
    <property type="match status" value="1"/>
</dbReference>
<dbReference type="PANTHER" id="PTHR43808">
    <property type="entry name" value="ACETYLORNITHINE DEACETYLASE"/>
    <property type="match status" value="1"/>
</dbReference>
<dbReference type="Gene3D" id="3.40.630.10">
    <property type="entry name" value="Zn peptidases"/>
    <property type="match status" value="1"/>
</dbReference>
<evidence type="ECO:0000313" key="4">
    <source>
        <dbReference type="EMBL" id="MDO7881165.1"/>
    </source>
</evidence>
<dbReference type="EMBL" id="JAUQUB010000001">
    <property type="protein sequence ID" value="MDO7881165.1"/>
    <property type="molecule type" value="Genomic_DNA"/>
</dbReference>